<organism evidence="1 2">
    <name type="scientific">Pyrenophora tritici-repentis</name>
    <dbReference type="NCBI Taxonomy" id="45151"/>
    <lineage>
        <taxon>Eukaryota</taxon>
        <taxon>Fungi</taxon>
        <taxon>Dikarya</taxon>
        <taxon>Ascomycota</taxon>
        <taxon>Pezizomycotina</taxon>
        <taxon>Dothideomycetes</taxon>
        <taxon>Pleosporomycetidae</taxon>
        <taxon>Pleosporales</taxon>
        <taxon>Pleosporineae</taxon>
        <taxon>Pleosporaceae</taxon>
        <taxon>Pyrenophora</taxon>
    </lineage>
</organism>
<proteinExistence type="predicted"/>
<sequence length="60" mass="6605">MVALEDAKVLPQTVTLGIWWKESTRLDGLSSEEVEKLKIAVLTQLKKAITPVQVVCRGAL</sequence>
<evidence type="ECO:0000313" key="1">
    <source>
        <dbReference type="EMBL" id="KAI1515660.1"/>
    </source>
</evidence>
<evidence type="ECO:0000313" key="2">
    <source>
        <dbReference type="Proteomes" id="UP000249757"/>
    </source>
</evidence>
<keyword evidence="2" id="KW-1185">Reference proteome</keyword>
<gene>
    <name evidence="1" type="ORF">Ptr86124_005661</name>
</gene>
<accession>A0A5M9L0D2</accession>
<dbReference type="EMBL" id="NRDI02000006">
    <property type="protein sequence ID" value="KAI1515660.1"/>
    <property type="molecule type" value="Genomic_DNA"/>
</dbReference>
<protein>
    <submittedName>
        <fullName evidence="1">Uncharacterized protein</fullName>
    </submittedName>
</protein>
<comment type="caution">
    <text evidence="1">The sequence shown here is derived from an EMBL/GenBank/DDBJ whole genome shotgun (WGS) entry which is preliminary data.</text>
</comment>
<name>A0A5M9L0D2_9PLEO</name>
<reference evidence="2" key="1">
    <citation type="journal article" date="2022" name="Microb. Genom.">
        <title>A global pangenome for the wheat fungal pathogen Pyrenophora tritici-repentis and prediction of effector protein structural homology.</title>
        <authorList>
            <person name="Moolhuijzen P.M."/>
            <person name="See P.T."/>
            <person name="Shi G."/>
            <person name="Powell H.R."/>
            <person name="Cockram J."/>
            <person name="Jorgensen L.N."/>
            <person name="Benslimane H."/>
            <person name="Strelkov S.E."/>
            <person name="Turner J."/>
            <person name="Liu Z."/>
            <person name="Moffat C.S."/>
        </authorList>
    </citation>
    <scope>NUCLEOTIDE SEQUENCE [LARGE SCALE GENOMIC DNA]</scope>
</reference>
<dbReference type="AlphaFoldDB" id="A0A5M9L0D2"/>
<dbReference type="Proteomes" id="UP000249757">
    <property type="component" value="Unassembled WGS sequence"/>
</dbReference>